<dbReference type="EMBL" id="MCFL01000012">
    <property type="protein sequence ID" value="ORZ37477.1"/>
    <property type="molecule type" value="Genomic_DNA"/>
</dbReference>
<evidence type="ECO:0000313" key="3">
    <source>
        <dbReference type="Proteomes" id="UP000193411"/>
    </source>
</evidence>
<comment type="caution">
    <text evidence="2">The sequence shown here is derived from an EMBL/GenBank/DDBJ whole genome shotgun (WGS) entry which is preliminary data.</text>
</comment>
<protein>
    <submittedName>
        <fullName evidence="2">Uncharacterized protein</fullName>
    </submittedName>
</protein>
<organism evidence="2 3">
    <name type="scientific">Catenaria anguillulae PL171</name>
    <dbReference type="NCBI Taxonomy" id="765915"/>
    <lineage>
        <taxon>Eukaryota</taxon>
        <taxon>Fungi</taxon>
        <taxon>Fungi incertae sedis</taxon>
        <taxon>Blastocladiomycota</taxon>
        <taxon>Blastocladiomycetes</taxon>
        <taxon>Blastocladiales</taxon>
        <taxon>Catenariaceae</taxon>
        <taxon>Catenaria</taxon>
    </lineage>
</organism>
<dbReference type="AlphaFoldDB" id="A0A1Y2HSA5"/>
<sequence length="51" mass="5584">MFHDTLSSPIPPSIPTLVSQCCYILVITFLLAMWIIFAFASCSLRPGVGQP</sequence>
<accession>A0A1Y2HSA5</accession>
<feature type="transmembrane region" description="Helical" evidence="1">
    <location>
        <begin position="17"/>
        <end position="40"/>
    </location>
</feature>
<evidence type="ECO:0000256" key="1">
    <source>
        <dbReference type="SAM" id="Phobius"/>
    </source>
</evidence>
<evidence type="ECO:0000313" key="2">
    <source>
        <dbReference type="EMBL" id="ORZ37477.1"/>
    </source>
</evidence>
<keyword evidence="1" id="KW-1133">Transmembrane helix</keyword>
<keyword evidence="3" id="KW-1185">Reference proteome</keyword>
<proteinExistence type="predicted"/>
<gene>
    <name evidence="2" type="ORF">BCR44DRAFT_1430295</name>
</gene>
<dbReference type="Proteomes" id="UP000193411">
    <property type="component" value="Unassembled WGS sequence"/>
</dbReference>
<name>A0A1Y2HSA5_9FUNG</name>
<reference evidence="2 3" key="1">
    <citation type="submission" date="2016-07" db="EMBL/GenBank/DDBJ databases">
        <title>Pervasive Adenine N6-methylation of Active Genes in Fungi.</title>
        <authorList>
            <consortium name="DOE Joint Genome Institute"/>
            <person name="Mondo S.J."/>
            <person name="Dannebaum R.O."/>
            <person name="Kuo R.C."/>
            <person name="Labutti K."/>
            <person name="Haridas S."/>
            <person name="Kuo A."/>
            <person name="Salamov A."/>
            <person name="Ahrendt S.R."/>
            <person name="Lipzen A."/>
            <person name="Sullivan W."/>
            <person name="Andreopoulos W.B."/>
            <person name="Clum A."/>
            <person name="Lindquist E."/>
            <person name="Daum C."/>
            <person name="Ramamoorthy G.K."/>
            <person name="Gryganskyi A."/>
            <person name="Culley D."/>
            <person name="Magnuson J.K."/>
            <person name="James T.Y."/>
            <person name="O'Malley M.A."/>
            <person name="Stajich J.E."/>
            <person name="Spatafora J.W."/>
            <person name="Visel A."/>
            <person name="Grigoriev I.V."/>
        </authorList>
    </citation>
    <scope>NUCLEOTIDE SEQUENCE [LARGE SCALE GENOMIC DNA]</scope>
    <source>
        <strain evidence="2 3">PL171</strain>
    </source>
</reference>
<keyword evidence="1" id="KW-0812">Transmembrane</keyword>
<keyword evidence="1" id="KW-0472">Membrane</keyword>